<organism evidence="3 4">
    <name type="scientific">Apiospora rasikravindrae</name>
    <dbReference type="NCBI Taxonomy" id="990691"/>
    <lineage>
        <taxon>Eukaryota</taxon>
        <taxon>Fungi</taxon>
        <taxon>Dikarya</taxon>
        <taxon>Ascomycota</taxon>
        <taxon>Pezizomycotina</taxon>
        <taxon>Sordariomycetes</taxon>
        <taxon>Xylariomycetidae</taxon>
        <taxon>Amphisphaeriales</taxon>
        <taxon>Apiosporaceae</taxon>
        <taxon>Apiospora</taxon>
    </lineage>
</organism>
<evidence type="ECO:0000256" key="1">
    <source>
        <dbReference type="SAM" id="MobiDB-lite"/>
    </source>
</evidence>
<evidence type="ECO:0000313" key="4">
    <source>
        <dbReference type="Proteomes" id="UP001444661"/>
    </source>
</evidence>
<feature type="region of interest" description="Disordered" evidence="1">
    <location>
        <begin position="122"/>
        <end position="208"/>
    </location>
</feature>
<evidence type="ECO:0000313" key="3">
    <source>
        <dbReference type="EMBL" id="KAK8022448.1"/>
    </source>
</evidence>
<gene>
    <name evidence="3" type="ORF">PG993_013215</name>
</gene>
<name>A0ABR1RXJ2_9PEZI</name>
<evidence type="ECO:0000256" key="2">
    <source>
        <dbReference type="SAM" id="SignalP"/>
    </source>
</evidence>
<feature type="compositionally biased region" description="Low complexity" evidence="1">
    <location>
        <begin position="182"/>
        <end position="208"/>
    </location>
</feature>
<feature type="compositionally biased region" description="Low complexity" evidence="1">
    <location>
        <begin position="139"/>
        <end position="174"/>
    </location>
</feature>
<reference evidence="3 4" key="1">
    <citation type="submission" date="2023-01" db="EMBL/GenBank/DDBJ databases">
        <title>Analysis of 21 Apiospora genomes using comparative genomics revels a genus with tremendous synthesis potential of carbohydrate active enzymes and secondary metabolites.</title>
        <authorList>
            <person name="Sorensen T."/>
        </authorList>
    </citation>
    <scope>NUCLEOTIDE SEQUENCE [LARGE SCALE GENOMIC DNA]</scope>
    <source>
        <strain evidence="3 4">CBS 33761</strain>
    </source>
</reference>
<dbReference type="EMBL" id="JAQQWK010000012">
    <property type="protein sequence ID" value="KAK8022448.1"/>
    <property type="molecule type" value="Genomic_DNA"/>
</dbReference>
<feature type="region of interest" description="Disordered" evidence="1">
    <location>
        <begin position="52"/>
        <end position="98"/>
    </location>
</feature>
<accession>A0ABR1RXJ2</accession>
<sequence>MNAPVSTVLLRLLLATAATVGGVEGSKCRHNPSPGVSLSSNSLASATSSSVSIAATDSTTTSTDTDGTTASSTGTDSNTEGASSSSTTDSSTMTSMPDSLSSIVSSILDAKSSGVLTVTVQTGTSTGTDDGHITITLPTLTNTGDSTSTTASADDTLTNTDDSVSTTTSSGDATVNPSDGITASPTTPTSTGTDTLDSTSTAETETTPTTFNAADYTYYEVSLPVEFTTTLDGLATPTTTEYYSITNTPTPSCFIDASNQDQAFKISIKSGTQLIPKNGIIGALVSSDFPSQPPADFNPNTTPEDPAGAAANEAFYNTLPTFSFQETADGPKGFYDLVATVNEVTTYVALKRSTMEVRTTTHSTEGQTPDADGLITSIFSFSCDGRMVVSDLSGTVYIWKVAADGVSTEMVAGTPDADTEILLTPTTMPPGYDPAASIDPTLSKRHSRYASMPNVNILEARRSPYTDGQQARVPPYPRTCIRTNGTERET</sequence>
<proteinExistence type="predicted"/>
<feature type="region of interest" description="Disordered" evidence="1">
    <location>
        <begin position="23"/>
        <end position="42"/>
    </location>
</feature>
<feature type="chain" id="PRO_5046931904" evidence="2">
    <location>
        <begin position="26"/>
        <end position="490"/>
    </location>
</feature>
<feature type="region of interest" description="Disordered" evidence="1">
    <location>
        <begin position="465"/>
        <end position="490"/>
    </location>
</feature>
<dbReference type="Proteomes" id="UP001444661">
    <property type="component" value="Unassembled WGS sequence"/>
</dbReference>
<keyword evidence="4" id="KW-1185">Reference proteome</keyword>
<keyword evidence="2" id="KW-0732">Signal</keyword>
<comment type="caution">
    <text evidence="3">The sequence shown here is derived from an EMBL/GenBank/DDBJ whole genome shotgun (WGS) entry which is preliminary data.</text>
</comment>
<protein>
    <submittedName>
        <fullName evidence="3">Uncharacterized protein</fullName>
    </submittedName>
</protein>
<feature type="signal peptide" evidence="2">
    <location>
        <begin position="1"/>
        <end position="25"/>
    </location>
</feature>